<dbReference type="KEGG" id="aja:AJAP_13920"/>
<dbReference type="eggNOG" id="ENOG5030014">
    <property type="taxonomic scope" value="Bacteria"/>
</dbReference>
<evidence type="ECO:0000313" key="2">
    <source>
        <dbReference type="Proteomes" id="UP000028492"/>
    </source>
</evidence>
<proteinExistence type="predicted"/>
<dbReference type="EMBL" id="CP008953">
    <property type="protein sequence ID" value="AIG75665.1"/>
    <property type="molecule type" value="Genomic_DNA"/>
</dbReference>
<dbReference type="Proteomes" id="UP000028492">
    <property type="component" value="Chromosome"/>
</dbReference>
<evidence type="ECO:0000313" key="1">
    <source>
        <dbReference type="EMBL" id="AIG75665.1"/>
    </source>
</evidence>
<dbReference type="STRING" id="208439.AJAP_13920"/>
<reference evidence="1 2" key="1">
    <citation type="journal article" date="2014" name="J. Biotechnol.">
        <title>Complete genome sequence of the actinobacterium Amycolatopsis japonica MG417-CF17(T) (=DSM 44213T) producing (S,S)-N,N'-ethylenediaminedisuccinic acid.</title>
        <authorList>
            <person name="Stegmann E."/>
            <person name="Albersmeier A."/>
            <person name="Spohn M."/>
            <person name="Gert H."/>
            <person name="Weber T."/>
            <person name="Wohlleben W."/>
            <person name="Kalinowski J."/>
            <person name="Ruckert C."/>
        </authorList>
    </citation>
    <scope>NUCLEOTIDE SEQUENCE [LARGE SCALE GENOMIC DNA]</scope>
    <source>
        <strain evidence="2">MG417-CF17 (DSM 44213)</strain>
    </source>
</reference>
<dbReference type="HOGENOM" id="CLU_1045462_0_0_11"/>
<keyword evidence="2" id="KW-1185">Reference proteome</keyword>
<accession>A0A075UZJ0</accession>
<dbReference type="RefSeq" id="WP_038511397.1">
    <property type="nucleotide sequence ID" value="NZ_CP008953.1"/>
</dbReference>
<organism evidence="1 2">
    <name type="scientific">Amycolatopsis japonica</name>
    <dbReference type="NCBI Taxonomy" id="208439"/>
    <lineage>
        <taxon>Bacteria</taxon>
        <taxon>Bacillati</taxon>
        <taxon>Actinomycetota</taxon>
        <taxon>Actinomycetes</taxon>
        <taxon>Pseudonocardiales</taxon>
        <taxon>Pseudonocardiaceae</taxon>
        <taxon>Amycolatopsis</taxon>
        <taxon>Amycolatopsis japonica group</taxon>
    </lineage>
</organism>
<name>A0A075UZJ0_9PSEU</name>
<protein>
    <submittedName>
        <fullName evidence="1">Uncharacterized protein</fullName>
    </submittedName>
</protein>
<sequence>MATCSYTVPDKNVTGDNFYGALICNQTYIDYFWNTYGFAGNKDYWDDGFGWEDACNTDKPLARTFNACYLLTYSAQDYQNDAYSGAMLNWARRYVRDNCDDLRSLCGDGSAIARSFKGAFVDDRIELYLGFWYSKDVPGRAETLIHESRHQGGKPHNANFPAGSVFGAGKSGADSTWGYEGAWMYGALYLWWFYAQGARTTSALRERARQRGNLVIDNAFATHPGFNI</sequence>
<dbReference type="AlphaFoldDB" id="A0A075UZJ0"/>
<gene>
    <name evidence="1" type="ORF">AJAP_13920</name>
</gene>